<sequence>MSDVQTNVAIPLPKAKKNMVQLGCICLMLSIAMFGLSLATLQAPVLEEMNAMNYFSLLTIFSSLGLAIMTPIGGKLGDLLGRRNIVIISGTICAVCGIGMGFVRALIPFMILRLLLGAAQGAFTAAPYILVREINEPKDVPKAMGLLSSSIAVGGFVGSIIAGILTDMGFLNIAIMFPAIPLIIGVLLIGMNLPNKKQEGKVNVDVPGIVALTIALSGILLALNYGPRIGWGDVKIIVGFIIGIIAVFIFVKVENKSQEPVIPMHLFKNKNYISLLVVGFICYFYMNAMNTFAPLAVQKVIGSSTAVSGALQMPRTIITIVLPLIAGAWVGKKAQNVWKSMVIATLLVGVPLAVLGFTTTNTSVMIYFVAIAITGIAESFRAVSITPAAQATLEQKELGVGTSLVNFVNSLSGLIAAAVFGIAYDINTKADPQSVSNIAAGVNSVFLISALVSIVGLAIVLLVVRKQMNAQAKAA</sequence>
<evidence type="ECO:0000256" key="5">
    <source>
        <dbReference type="ARBA" id="ARBA00022989"/>
    </source>
</evidence>
<evidence type="ECO:0000313" key="10">
    <source>
        <dbReference type="Proteomes" id="UP000462363"/>
    </source>
</evidence>
<feature type="transmembrane region" description="Helical" evidence="7">
    <location>
        <begin position="170"/>
        <end position="190"/>
    </location>
</feature>
<dbReference type="GeneID" id="62697110"/>
<evidence type="ECO:0000313" key="9">
    <source>
        <dbReference type="EMBL" id="MSS40466.1"/>
    </source>
</evidence>
<proteinExistence type="predicted"/>
<feature type="transmembrane region" description="Helical" evidence="7">
    <location>
        <begin position="202"/>
        <end position="223"/>
    </location>
</feature>
<dbReference type="Proteomes" id="UP000462363">
    <property type="component" value="Unassembled WGS sequence"/>
</dbReference>
<evidence type="ECO:0000256" key="7">
    <source>
        <dbReference type="SAM" id="Phobius"/>
    </source>
</evidence>
<feature type="transmembrane region" description="Helical" evidence="7">
    <location>
        <begin position="229"/>
        <end position="251"/>
    </location>
</feature>
<feature type="transmembrane region" description="Helical" evidence="7">
    <location>
        <begin position="272"/>
        <end position="293"/>
    </location>
</feature>
<dbReference type="PANTHER" id="PTHR42718">
    <property type="entry name" value="MAJOR FACILITATOR SUPERFAMILY MULTIDRUG TRANSPORTER MFSC"/>
    <property type="match status" value="1"/>
</dbReference>
<feature type="transmembrane region" description="Helical" evidence="7">
    <location>
        <begin position="364"/>
        <end position="383"/>
    </location>
</feature>
<feature type="transmembrane region" description="Helical" evidence="7">
    <location>
        <begin position="109"/>
        <end position="131"/>
    </location>
</feature>
<dbReference type="PANTHER" id="PTHR42718:SF46">
    <property type="entry name" value="BLR6921 PROTEIN"/>
    <property type="match status" value="1"/>
</dbReference>
<dbReference type="InterPro" id="IPR036259">
    <property type="entry name" value="MFS_trans_sf"/>
</dbReference>
<dbReference type="InterPro" id="IPR011701">
    <property type="entry name" value="MFS"/>
</dbReference>
<evidence type="ECO:0000256" key="3">
    <source>
        <dbReference type="ARBA" id="ARBA00022475"/>
    </source>
</evidence>
<dbReference type="InterPro" id="IPR020846">
    <property type="entry name" value="MFS_dom"/>
</dbReference>
<feature type="transmembrane region" description="Helical" evidence="7">
    <location>
        <begin position="404"/>
        <end position="424"/>
    </location>
</feature>
<dbReference type="AlphaFoldDB" id="A0A844F6K4"/>
<feature type="transmembrane region" description="Helical" evidence="7">
    <location>
        <begin position="444"/>
        <end position="464"/>
    </location>
</feature>
<keyword evidence="5 7" id="KW-1133">Transmembrane helix</keyword>
<evidence type="ECO:0000256" key="4">
    <source>
        <dbReference type="ARBA" id="ARBA00022692"/>
    </source>
</evidence>
<dbReference type="Gene3D" id="1.20.1250.20">
    <property type="entry name" value="MFS general substrate transporter like domains"/>
    <property type="match status" value="2"/>
</dbReference>
<keyword evidence="2" id="KW-0813">Transport</keyword>
<organism evidence="9 10">
    <name type="scientific">Clostridium scindens (strain JCM 10418 / VPI 12708)</name>
    <dbReference type="NCBI Taxonomy" id="29347"/>
    <lineage>
        <taxon>Bacteria</taxon>
        <taxon>Bacillati</taxon>
        <taxon>Bacillota</taxon>
        <taxon>Clostridia</taxon>
        <taxon>Lachnospirales</taxon>
        <taxon>Lachnospiraceae</taxon>
    </lineage>
</organism>
<accession>A0A844F6K4</accession>
<keyword evidence="4 7" id="KW-0812">Transmembrane</keyword>
<keyword evidence="6 7" id="KW-0472">Membrane</keyword>
<feature type="transmembrane region" description="Helical" evidence="7">
    <location>
        <begin position="51"/>
        <end position="73"/>
    </location>
</feature>
<feature type="transmembrane region" description="Helical" evidence="7">
    <location>
        <begin position="143"/>
        <end position="164"/>
    </location>
</feature>
<comment type="subcellular location">
    <subcellularLocation>
        <location evidence="1">Cell membrane</location>
        <topology evidence="1">Multi-pass membrane protein</topology>
    </subcellularLocation>
</comment>
<evidence type="ECO:0000259" key="8">
    <source>
        <dbReference type="PROSITE" id="PS50850"/>
    </source>
</evidence>
<dbReference type="PRINTS" id="PR01036">
    <property type="entry name" value="TCRTETB"/>
</dbReference>
<comment type="caution">
    <text evidence="9">The sequence shown here is derived from an EMBL/GenBank/DDBJ whole genome shotgun (WGS) entry which is preliminary data.</text>
</comment>
<feature type="transmembrane region" description="Helical" evidence="7">
    <location>
        <begin position="20"/>
        <end position="39"/>
    </location>
</feature>
<dbReference type="RefSeq" id="WP_004606177.1">
    <property type="nucleotide sequence ID" value="NZ_AP024846.1"/>
</dbReference>
<evidence type="ECO:0000256" key="1">
    <source>
        <dbReference type="ARBA" id="ARBA00004651"/>
    </source>
</evidence>
<name>A0A844F6K4_CLOSV</name>
<protein>
    <submittedName>
        <fullName evidence="9">MFS transporter</fullName>
    </submittedName>
</protein>
<dbReference type="GO" id="GO:0022857">
    <property type="term" value="F:transmembrane transporter activity"/>
    <property type="evidence" value="ECO:0007669"/>
    <property type="project" value="InterPro"/>
</dbReference>
<gene>
    <name evidence="9" type="ORF">FYJ37_08885</name>
</gene>
<evidence type="ECO:0000256" key="2">
    <source>
        <dbReference type="ARBA" id="ARBA00022448"/>
    </source>
</evidence>
<dbReference type="EMBL" id="VUMB01000015">
    <property type="protein sequence ID" value="MSS40466.1"/>
    <property type="molecule type" value="Genomic_DNA"/>
</dbReference>
<dbReference type="Pfam" id="PF07690">
    <property type="entry name" value="MFS_1"/>
    <property type="match status" value="1"/>
</dbReference>
<evidence type="ECO:0000256" key="6">
    <source>
        <dbReference type="ARBA" id="ARBA00023136"/>
    </source>
</evidence>
<feature type="transmembrane region" description="Helical" evidence="7">
    <location>
        <begin position="85"/>
        <end position="103"/>
    </location>
</feature>
<dbReference type="PROSITE" id="PS50850">
    <property type="entry name" value="MFS"/>
    <property type="match status" value="1"/>
</dbReference>
<feature type="transmembrane region" description="Helical" evidence="7">
    <location>
        <begin position="337"/>
        <end position="358"/>
    </location>
</feature>
<keyword evidence="3" id="KW-1003">Cell membrane</keyword>
<reference evidence="9 10" key="1">
    <citation type="submission" date="2019-08" db="EMBL/GenBank/DDBJ databases">
        <title>In-depth cultivation of the pig gut microbiome towards novel bacterial diversity and tailored functional studies.</title>
        <authorList>
            <person name="Wylensek D."/>
            <person name="Hitch T.C.A."/>
            <person name="Clavel T."/>
        </authorList>
    </citation>
    <scope>NUCLEOTIDE SEQUENCE [LARGE SCALE GENOMIC DNA]</scope>
    <source>
        <strain evidence="9 10">BL-389-WT-3D</strain>
    </source>
</reference>
<feature type="transmembrane region" description="Helical" evidence="7">
    <location>
        <begin position="313"/>
        <end position="330"/>
    </location>
</feature>
<dbReference type="GO" id="GO:0005886">
    <property type="term" value="C:plasma membrane"/>
    <property type="evidence" value="ECO:0007669"/>
    <property type="project" value="UniProtKB-SubCell"/>
</dbReference>
<dbReference type="SUPFAM" id="SSF103473">
    <property type="entry name" value="MFS general substrate transporter"/>
    <property type="match status" value="1"/>
</dbReference>
<feature type="domain" description="Major facilitator superfamily (MFS) profile" evidence="8">
    <location>
        <begin position="16"/>
        <end position="468"/>
    </location>
</feature>